<evidence type="ECO:0000313" key="2">
    <source>
        <dbReference type="Proteomes" id="UP000391834"/>
    </source>
</evidence>
<proteinExistence type="predicted"/>
<protein>
    <submittedName>
        <fullName evidence="1">Uncharacterized protein</fullName>
    </submittedName>
</protein>
<accession>A0A5M4B293</accession>
<reference evidence="1 2" key="1">
    <citation type="submission" date="2019-10" db="EMBL/GenBank/DDBJ databases">
        <title>Prolixibacter strains distinguished by the presence of nitrate reductase genes were adept at nitrate-dependent anaerobic corrosion of metallic iron and carbon steel.</title>
        <authorList>
            <person name="Iino T."/>
            <person name="Shono N."/>
            <person name="Ito K."/>
            <person name="Nakamura R."/>
            <person name="Sueoka K."/>
            <person name="Harayama S."/>
            <person name="Ohkuma M."/>
        </authorList>
    </citation>
    <scope>NUCLEOTIDE SEQUENCE [LARGE SCALE GENOMIC DNA]</scope>
    <source>
        <strain evidence="1 2">JCM 13498</strain>
    </source>
</reference>
<gene>
    <name evidence="1" type="ORF">PbJCM13498_29010</name>
</gene>
<name>A0A5M4B293_9BACT</name>
<evidence type="ECO:0000313" key="1">
    <source>
        <dbReference type="EMBL" id="GET34038.1"/>
    </source>
</evidence>
<organism evidence="1 2">
    <name type="scientific">Prolixibacter bellariivorans</name>
    <dbReference type="NCBI Taxonomy" id="314319"/>
    <lineage>
        <taxon>Bacteria</taxon>
        <taxon>Pseudomonadati</taxon>
        <taxon>Bacteroidota</taxon>
        <taxon>Bacteroidia</taxon>
        <taxon>Marinilabiliales</taxon>
        <taxon>Prolixibacteraceae</taxon>
        <taxon>Prolixibacter</taxon>
    </lineage>
</organism>
<dbReference type="Proteomes" id="UP000391834">
    <property type="component" value="Unassembled WGS sequence"/>
</dbReference>
<dbReference type="EMBL" id="BLAX01000001">
    <property type="protein sequence ID" value="GET34038.1"/>
    <property type="molecule type" value="Genomic_DNA"/>
</dbReference>
<dbReference type="AlphaFoldDB" id="A0A5M4B293"/>
<comment type="caution">
    <text evidence="1">The sequence shown here is derived from an EMBL/GenBank/DDBJ whole genome shotgun (WGS) entry which is preliminary data.</text>
</comment>
<keyword evidence="2" id="KW-1185">Reference proteome</keyword>
<sequence length="80" mass="9150">MESAIKVAEDYNSNPMNFVLITDITNNVQVGDLMGIVDGQFIIAEIKEGEKKSRNFGSYSRIKRSRKNTSRCIKDLFFRT</sequence>